<keyword evidence="2" id="KW-1185">Reference proteome</keyword>
<evidence type="ECO:0000313" key="2">
    <source>
        <dbReference type="Proteomes" id="UP000250266"/>
    </source>
</evidence>
<dbReference type="Proteomes" id="UP000250266">
    <property type="component" value="Unassembled WGS sequence"/>
</dbReference>
<accession>A0A8E2EL72</accession>
<evidence type="ECO:0000313" key="1">
    <source>
        <dbReference type="EMBL" id="OCK86032.1"/>
    </source>
</evidence>
<organism evidence="1 2">
    <name type="scientific">Lepidopterella palustris CBS 459.81</name>
    <dbReference type="NCBI Taxonomy" id="1314670"/>
    <lineage>
        <taxon>Eukaryota</taxon>
        <taxon>Fungi</taxon>
        <taxon>Dikarya</taxon>
        <taxon>Ascomycota</taxon>
        <taxon>Pezizomycotina</taxon>
        <taxon>Dothideomycetes</taxon>
        <taxon>Pleosporomycetidae</taxon>
        <taxon>Mytilinidiales</taxon>
        <taxon>Argynnaceae</taxon>
        <taxon>Lepidopterella</taxon>
    </lineage>
</organism>
<dbReference type="EMBL" id="KV744810">
    <property type="protein sequence ID" value="OCK86032.1"/>
    <property type="molecule type" value="Genomic_DNA"/>
</dbReference>
<proteinExistence type="predicted"/>
<protein>
    <submittedName>
        <fullName evidence="1">Uncharacterized protein</fullName>
    </submittedName>
</protein>
<name>A0A8E2EL72_9PEZI</name>
<sequence>MESSHNTQTKFGRSWTWGFLRPARPLRIPSVVQNFRCKRECQMPTVQSNQLFQSAQPNEPLHNTRSHCFEICFTNPYLPSNSVKQPLLQTTHCHPTKAFQIAYMTGSSQCSLDKTHLAAVLRGVSKKTWTGGPLSSGLRQSPGHVPLTHAQSALAKLGAQGGPA</sequence>
<dbReference type="AlphaFoldDB" id="A0A8E2EL72"/>
<gene>
    <name evidence="1" type="ORF">K432DRAFT_187027</name>
</gene>
<reference evidence="1 2" key="1">
    <citation type="journal article" date="2016" name="Nat. Commun.">
        <title>Ectomycorrhizal ecology is imprinted in the genome of the dominant symbiotic fungus Cenococcum geophilum.</title>
        <authorList>
            <consortium name="DOE Joint Genome Institute"/>
            <person name="Peter M."/>
            <person name="Kohler A."/>
            <person name="Ohm R.A."/>
            <person name="Kuo A."/>
            <person name="Krutzmann J."/>
            <person name="Morin E."/>
            <person name="Arend M."/>
            <person name="Barry K.W."/>
            <person name="Binder M."/>
            <person name="Choi C."/>
            <person name="Clum A."/>
            <person name="Copeland A."/>
            <person name="Grisel N."/>
            <person name="Haridas S."/>
            <person name="Kipfer T."/>
            <person name="LaButti K."/>
            <person name="Lindquist E."/>
            <person name="Lipzen A."/>
            <person name="Maire R."/>
            <person name="Meier B."/>
            <person name="Mihaltcheva S."/>
            <person name="Molinier V."/>
            <person name="Murat C."/>
            <person name="Poggeler S."/>
            <person name="Quandt C.A."/>
            <person name="Sperisen C."/>
            <person name="Tritt A."/>
            <person name="Tisserant E."/>
            <person name="Crous P.W."/>
            <person name="Henrissat B."/>
            <person name="Nehls U."/>
            <person name="Egli S."/>
            <person name="Spatafora J.W."/>
            <person name="Grigoriev I.V."/>
            <person name="Martin F.M."/>
        </authorList>
    </citation>
    <scope>NUCLEOTIDE SEQUENCE [LARGE SCALE GENOMIC DNA]</scope>
    <source>
        <strain evidence="1 2">CBS 459.81</strain>
    </source>
</reference>